<evidence type="ECO:0000259" key="3">
    <source>
        <dbReference type="Pfam" id="PF23357"/>
    </source>
</evidence>
<dbReference type="Pfam" id="PF09822">
    <property type="entry name" value="ABC_transp_aux"/>
    <property type="match status" value="1"/>
</dbReference>
<feature type="transmembrane region" description="Helical" evidence="1">
    <location>
        <begin position="542"/>
        <end position="561"/>
    </location>
</feature>
<proteinExistence type="predicted"/>
<dbReference type="InterPro" id="IPR055396">
    <property type="entry name" value="DUF7088"/>
</dbReference>
<organism evidence="4 5">
    <name type="scientific">Pseudomonas quebecensis</name>
    <dbReference type="NCBI Taxonomy" id="2995174"/>
    <lineage>
        <taxon>Bacteria</taxon>
        <taxon>Pseudomonadati</taxon>
        <taxon>Pseudomonadota</taxon>
        <taxon>Gammaproteobacteria</taxon>
        <taxon>Pseudomonadales</taxon>
        <taxon>Pseudomonadaceae</taxon>
        <taxon>Pseudomonas</taxon>
    </lineage>
</organism>
<keyword evidence="1" id="KW-1133">Transmembrane helix</keyword>
<reference evidence="4" key="1">
    <citation type="submission" date="2022-11" db="EMBL/GenBank/DDBJ databases">
        <title>Taxonomic description of a new Pseudomonas species.</title>
        <authorList>
            <person name="Tambong J.T."/>
        </authorList>
    </citation>
    <scope>NUCLEOTIDE SEQUENCE</scope>
    <source>
        <strain evidence="4">S1Bt42</strain>
    </source>
</reference>
<dbReference type="RefSeq" id="WP_266248600.1">
    <property type="nucleotide sequence ID" value="NZ_CP112866.1"/>
</dbReference>
<dbReference type="Pfam" id="PF23357">
    <property type="entry name" value="DUF7088"/>
    <property type="match status" value="1"/>
</dbReference>
<dbReference type="Proteomes" id="UP001164116">
    <property type="component" value="Chromosome"/>
</dbReference>
<name>A0ABY6QAB3_9PSED</name>
<sequence length="577" mass="64018">MGSLLRTGMTLIVIALTFLAFNLVWLEKLPNPQWDFSQQGIHSPPASIKRWLSTLEHPVDLYYFNAHNAPNRTQALNRHGKRIEQRLKDYEKRAKGMINLHVIDPRPFSEDAYKASLYGLSEDMGFLGLIGTRAGVGVQRIESLRLDHEPLLDYEISHLIYKLQHPERPSVGLLSGIPLGEPAGRLLGELRRHLAFIDLQPTGQRVPEQLKALMVVQPSLLPERALYEIEQFVLKGGKLLMFIDPLSEQRTQAAPDNPRVGELLAAWGLHMPERKVLIDSLYGSTPAPGLMKPGIPALARLNLPRQAMNKNDVSTWRLNTVAVSSSGVLSPLNGSAATFTPLLQGSWQAVLPEVALLEPITPMASSTDRVASPVIAARIEGPAYSIFPDGLKGQPPGVQKAAQIQVVVVADTDLLMDQDAGAAPTDNALFILNTLDNLSALEPLASLRPRAPPPPSANLLGKMREDAEHAYRAKAIERERRLQETEQQWRRLNPATLTLGSQAVDTSTQLQALNKERLRLPIELHALRADAYAQVRHLERTIKLVVILAVPLMLCLVAWLLHGVQRRRRVAFDNQVR</sequence>
<keyword evidence="1" id="KW-0472">Membrane</keyword>
<evidence type="ECO:0000259" key="2">
    <source>
        <dbReference type="Pfam" id="PF09822"/>
    </source>
</evidence>
<evidence type="ECO:0000313" key="4">
    <source>
        <dbReference type="EMBL" id="UZW16932.1"/>
    </source>
</evidence>
<keyword evidence="5" id="KW-1185">Reference proteome</keyword>
<accession>A0ABY6QAB3</accession>
<dbReference type="InterPro" id="IPR019196">
    <property type="entry name" value="ABC_transp_unknown"/>
</dbReference>
<feature type="domain" description="DUF7088" evidence="3">
    <location>
        <begin position="49"/>
        <end position="121"/>
    </location>
</feature>
<protein>
    <submittedName>
        <fullName evidence="4">Gldg family protein</fullName>
    </submittedName>
</protein>
<evidence type="ECO:0000256" key="1">
    <source>
        <dbReference type="SAM" id="Phobius"/>
    </source>
</evidence>
<evidence type="ECO:0000313" key="5">
    <source>
        <dbReference type="Proteomes" id="UP001164116"/>
    </source>
</evidence>
<dbReference type="EMBL" id="CP112866">
    <property type="protein sequence ID" value="UZW16932.1"/>
    <property type="molecule type" value="Genomic_DNA"/>
</dbReference>
<keyword evidence="1" id="KW-0812">Transmembrane</keyword>
<feature type="domain" description="ABC-type uncharacterised transport system" evidence="2">
    <location>
        <begin position="168"/>
        <end position="419"/>
    </location>
</feature>
<gene>
    <name evidence="4" type="ORF">OSC50_16220</name>
</gene>